<feature type="compositionally biased region" description="Pro residues" evidence="1">
    <location>
        <begin position="96"/>
        <end position="107"/>
    </location>
</feature>
<dbReference type="EMBL" id="DF849927">
    <property type="protein sequence ID" value="GAT59910.1"/>
    <property type="molecule type" value="Genomic_DNA"/>
</dbReference>
<protein>
    <submittedName>
        <fullName evidence="2">Uncharacterized protein</fullName>
    </submittedName>
</protein>
<evidence type="ECO:0000256" key="1">
    <source>
        <dbReference type="SAM" id="MobiDB-lite"/>
    </source>
</evidence>
<reference evidence="2" key="1">
    <citation type="submission" date="2014-09" db="EMBL/GenBank/DDBJ databases">
        <title>Genome sequence of the luminous mushroom Mycena chlorophos for searching fungal bioluminescence genes.</title>
        <authorList>
            <person name="Tanaka Y."/>
            <person name="Kasuga D."/>
            <person name="Oba Y."/>
            <person name="Hase S."/>
            <person name="Sato K."/>
            <person name="Oba Y."/>
            <person name="Sakakibara Y."/>
        </authorList>
    </citation>
    <scope>NUCLEOTIDE SEQUENCE</scope>
</reference>
<feature type="region of interest" description="Disordered" evidence="1">
    <location>
        <begin position="89"/>
        <end position="117"/>
    </location>
</feature>
<evidence type="ECO:0000313" key="2">
    <source>
        <dbReference type="EMBL" id="GAT59910.1"/>
    </source>
</evidence>
<organism evidence="2 3">
    <name type="scientific">Mycena chlorophos</name>
    <name type="common">Agaric fungus</name>
    <name type="synonym">Agaricus chlorophos</name>
    <dbReference type="NCBI Taxonomy" id="658473"/>
    <lineage>
        <taxon>Eukaryota</taxon>
        <taxon>Fungi</taxon>
        <taxon>Dikarya</taxon>
        <taxon>Basidiomycota</taxon>
        <taxon>Agaricomycotina</taxon>
        <taxon>Agaricomycetes</taxon>
        <taxon>Agaricomycetidae</taxon>
        <taxon>Agaricales</taxon>
        <taxon>Marasmiineae</taxon>
        <taxon>Mycenaceae</taxon>
        <taxon>Mycena</taxon>
    </lineage>
</organism>
<evidence type="ECO:0000313" key="3">
    <source>
        <dbReference type="Proteomes" id="UP000815677"/>
    </source>
</evidence>
<dbReference type="Proteomes" id="UP000815677">
    <property type="component" value="Unassembled WGS sequence"/>
</dbReference>
<proteinExistence type="predicted"/>
<sequence length="117" mass="13133">MDYRPKYAQPFTLTEARLLDVQTIAEEIARLQNSLQHLHDTQTMLKEAMESDPDPELTKALEENRTIIGSQTERIAILKLALSDKGIIMSEHYDPPKNPGPPAAPEPPENDEDGVEL</sequence>
<accession>A0ABQ0M978</accession>
<name>A0ABQ0M978_MYCCL</name>
<feature type="compositionally biased region" description="Acidic residues" evidence="1">
    <location>
        <begin position="108"/>
        <end position="117"/>
    </location>
</feature>
<keyword evidence="3" id="KW-1185">Reference proteome</keyword>
<gene>
    <name evidence="2" type="ORF">MCHLO_16131</name>
</gene>